<accession>A0ABZ1DX23</accession>
<feature type="domain" description="YjiS-like" evidence="1">
    <location>
        <begin position="3"/>
        <end position="36"/>
    </location>
</feature>
<reference evidence="2 3" key="1">
    <citation type="submission" date="2023-09" db="EMBL/GenBank/DDBJ databases">
        <title>Thioclava shenzhenensis sp. nov., a multidrug resistant bacteria-antagonizing species isolated from coastal seawater.</title>
        <authorList>
            <person name="Long M."/>
        </authorList>
    </citation>
    <scope>NUCLEOTIDE SEQUENCE [LARGE SCALE GENOMIC DNA]</scope>
    <source>
        <strain evidence="2 3">FTW29</strain>
    </source>
</reference>
<evidence type="ECO:0000313" key="2">
    <source>
        <dbReference type="EMBL" id="WRY33332.1"/>
    </source>
</evidence>
<dbReference type="EMBL" id="CP135443">
    <property type="protein sequence ID" value="WRY33332.1"/>
    <property type="molecule type" value="Genomic_DNA"/>
</dbReference>
<dbReference type="Proteomes" id="UP001623290">
    <property type="component" value="Chromosome"/>
</dbReference>
<keyword evidence="3" id="KW-1185">Reference proteome</keyword>
<evidence type="ECO:0000313" key="3">
    <source>
        <dbReference type="Proteomes" id="UP001623290"/>
    </source>
</evidence>
<sequence>MKTVMLWMFRARSRRALAELPPYILKDIGLSTYDAEREAERPFWR</sequence>
<proteinExistence type="predicted"/>
<gene>
    <name evidence="2" type="ORF">RPE78_11665</name>
</gene>
<evidence type="ECO:0000259" key="1">
    <source>
        <dbReference type="Pfam" id="PF06568"/>
    </source>
</evidence>
<dbReference type="RefSeq" id="WP_339107155.1">
    <property type="nucleotide sequence ID" value="NZ_CP135443.1"/>
</dbReference>
<protein>
    <submittedName>
        <fullName evidence="2">DUF1127 domain-containing protein</fullName>
    </submittedName>
</protein>
<organism evidence="2 3">
    <name type="scientific">Thioclava litoralis</name>
    <dbReference type="NCBI Taxonomy" id="3076557"/>
    <lineage>
        <taxon>Bacteria</taxon>
        <taxon>Pseudomonadati</taxon>
        <taxon>Pseudomonadota</taxon>
        <taxon>Alphaproteobacteria</taxon>
        <taxon>Rhodobacterales</taxon>
        <taxon>Paracoccaceae</taxon>
        <taxon>Thioclava</taxon>
    </lineage>
</organism>
<name>A0ABZ1DX23_9RHOB</name>
<dbReference type="InterPro" id="IPR009506">
    <property type="entry name" value="YjiS-like"/>
</dbReference>
<dbReference type="Pfam" id="PF06568">
    <property type="entry name" value="YjiS-like"/>
    <property type="match status" value="1"/>
</dbReference>